<accession>A0AAV6VDT0</accession>
<evidence type="ECO:0000256" key="5">
    <source>
        <dbReference type="SAM" id="Coils"/>
    </source>
</evidence>
<dbReference type="GO" id="GO:0003964">
    <property type="term" value="F:RNA-directed DNA polymerase activity"/>
    <property type="evidence" value="ECO:0007669"/>
    <property type="project" value="UniProtKB-KW"/>
</dbReference>
<name>A0AAV6VDT0_9ARAC</name>
<feature type="coiled-coil region" evidence="5">
    <location>
        <begin position="1"/>
        <end position="46"/>
    </location>
</feature>
<evidence type="ECO:0000256" key="4">
    <source>
        <dbReference type="ARBA" id="ARBA00022918"/>
    </source>
</evidence>
<evidence type="ECO:0000256" key="1">
    <source>
        <dbReference type="ARBA" id="ARBA00022695"/>
    </source>
</evidence>
<evidence type="ECO:0000256" key="3">
    <source>
        <dbReference type="ARBA" id="ARBA00022759"/>
    </source>
</evidence>
<dbReference type="InterPro" id="IPR041577">
    <property type="entry name" value="RT_RNaseH_2"/>
</dbReference>
<organism evidence="7 8">
    <name type="scientific">Oedothorax gibbosus</name>
    <dbReference type="NCBI Taxonomy" id="931172"/>
    <lineage>
        <taxon>Eukaryota</taxon>
        <taxon>Metazoa</taxon>
        <taxon>Ecdysozoa</taxon>
        <taxon>Arthropoda</taxon>
        <taxon>Chelicerata</taxon>
        <taxon>Arachnida</taxon>
        <taxon>Araneae</taxon>
        <taxon>Araneomorphae</taxon>
        <taxon>Entelegynae</taxon>
        <taxon>Araneoidea</taxon>
        <taxon>Linyphiidae</taxon>
        <taxon>Erigoninae</taxon>
        <taxon>Oedothorax</taxon>
    </lineage>
</organism>
<dbReference type="AlphaFoldDB" id="A0AAV6VDT0"/>
<gene>
    <name evidence="7" type="ORF">JTE90_026398</name>
</gene>
<reference evidence="7 8" key="1">
    <citation type="journal article" date="2022" name="Nat. Ecol. Evol.">
        <title>A masculinizing supergene underlies an exaggerated male reproductive morph in a spider.</title>
        <authorList>
            <person name="Hendrickx F."/>
            <person name="De Corte Z."/>
            <person name="Sonet G."/>
            <person name="Van Belleghem S.M."/>
            <person name="Kostlbacher S."/>
            <person name="Vangestel C."/>
        </authorList>
    </citation>
    <scope>NUCLEOTIDE SEQUENCE [LARGE SCALE GENOMIC DNA]</scope>
    <source>
        <strain evidence="7">W744_W776</strain>
    </source>
</reference>
<dbReference type="GO" id="GO:0004519">
    <property type="term" value="F:endonuclease activity"/>
    <property type="evidence" value="ECO:0007669"/>
    <property type="project" value="UniProtKB-KW"/>
</dbReference>
<evidence type="ECO:0000259" key="6">
    <source>
        <dbReference type="Pfam" id="PF17919"/>
    </source>
</evidence>
<dbReference type="SUPFAM" id="SSF56672">
    <property type="entry name" value="DNA/RNA polymerases"/>
    <property type="match status" value="1"/>
</dbReference>
<protein>
    <recommendedName>
        <fullName evidence="6">Reverse transcriptase/retrotransposon-derived protein RNase H-like domain-containing protein</fullName>
    </recommendedName>
</protein>
<evidence type="ECO:0000256" key="2">
    <source>
        <dbReference type="ARBA" id="ARBA00022722"/>
    </source>
</evidence>
<dbReference type="InterPro" id="IPR043502">
    <property type="entry name" value="DNA/RNA_pol_sf"/>
</dbReference>
<dbReference type="Pfam" id="PF17919">
    <property type="entry name" value="RT_RNaseH_2"/>
    <property type="match status" value="1"/>
</dbReference>
<keyword evidence="5" id="KW-0175">Coiled coil</keyword>
<comment type="caution">
    <text evidence="7">The sequence shown here is derived from an EMBL/GenBank/DDBJ whole genome shotgun (WGS) entry which is preliminary data.</text>
</comment>
<dbReference type="Proteomes" id="UP000827092">
    <property type="component" value="Unassembled WGS sequence"/>
</dbReference>
<sequence>MEKLNRDRTQMRRAFTKAANEAKCLIEKEDKQNSEVRKILDILEDKANRMFKMDEEIKEIYLSEDPFDENAFEREFDSAETYRNNWISIKNDCEDILNRLPSLPNDVDQYMKMVRMISWMQRFVYNSLHCSKKMRGELTLEEVQEAEGKLFRCIQKECFQNEGAKVLEKMQTFKDDKGTIRIRTKLLHGDETNEFQFPVVLPGKHTIVRRKASIAELLHRLLDSDAKWVWLDSHTVVFNKLKNLISSDSVLVPFDETLPILLTCDASPYGVGAVLSHQLPDGREAPIAFSSRTLTSTERNYAQIDKEALSIISGVKKFHNFLYGHHFTLITDHQPLLVMDLLMVLLLLKTVWIASCEVDFYEGLEEGMAECNEAFLCEIKNYEMLRDMMQSGGPKLTKMIVVWMREIAEYNAPYEDSVEFYGNYAKHVCAESEERKKEIYKEHVDVGYEFYMDNCANMQSEECVKFINFLWEQQSSMMEFVAQGYCHKLMKVLPVPEEMKEIAEASSKAVNAAKDALASVTNIFG</sequence>
<keyword evidence="4" id="KW-0695">RNA-directed DNA polymerase</keyword>
<dbReference type="Gene3D" id="3.10.20.370">
    <property type="match status" value="1"/>
</dbReference>
<keyword evidence="3" id="KW-0255">Endonuclease</keyword>
<dbReference type="FunFam" id="3.10.20.370:FF:000001">
    <property type="entry name" value="Retrovirus-related Pol polyprotein from transposon 17.6-like protein"/>
    <property type="match status" value="1"/>
</dbReference>
<evidence type="ECO:0000313" key="8">
    <source>
        <dbReference type="Proteomes" id="UP000827092"/>
    </source>
</evidence>
<keyword evidence="3" id="KW-0378">Hydrolase</keyword>
<keyword evidence="1" id="KW-0548">Nucleotidyltransferase</keyword>
<keyword evidence="8" id="KW-1185">Reference proteome</keyword>
<dbReference type="CDD" id="cd09274">
    <property type="entry name" value="RNase_HI_RT_Ty3"/>
    <property type="match status" value="1"/>
</dbReference>
<dbReference type="InterPro" id="IPR050951">
    <property type="entry name" value="Retrovirus_Pol_polyprotein"/>
</dbReference>
<dbReference type="EMBL" id="JAFNEN010000099">
    <property type="protein sequence ID" value="KAG8194755.1"/>
    <property type="molecule type" value="Genomic_DNA"/>
</dbReference>
<dbReference type="PANTHER" id="PTHR37984:SF12">
    <property type="entry name" value="RIBONUCLEASE H"/>
    <property type="match status" value="1"/>
</dbReference>
<proteinExistence type="predicted"/>
<keyword evidence="1" id="KW-0808">Transferase</keyword>
<evidence type="ECO:0000313" key="7">
    <source>
        <dbReference type="EMBL" id="KAG8194755.1"/>
    </source>
</evidence>
<dbReference type="PANTHER" id="PTHR37984">
    <property type="entry name" value="PROTEIN CBG26694"/>
    <property type="match status" value="1"/>
</dbReference>
<keyword evidence="2" id="KW-0540">Nuclease</keyword>
<feature type="domain" description="Reverse transcriptase/retrotransposon-derived protein RNase H-like" evidence="6">
    <location>
        <begin position="230"/>
        <end position="329"/>
    </location>
</feature>